<organism evidence="1">
    <name type="scientific">marine sediment metagenome</name>
    <dbReference type="NCBI Taxonomy" id="412755"/>
    <lineage>
        <taxon>unclassified sequences</taxon>
        <taxon>metagenomes</taxon>
        <taxon>ecological metagenomes</taxon>
    </lineage>
</organism>
<evidence type="ECO:0000313" key="1">
    <source>
        <dbReference type="EMBL" id="KKL59668.1"/>
    </source>
</evidence>
<reference evidence="1" key="1">
    <citation type="journal article" date="2015" name="Nature">
        <title>Complex archaea that bridge the gap between prokaryotes and eukaryotes.</title>
        <authorList>
            <person name="Spang A."/>
            <person name="Saw J.H."/>
            <person name="Jorgensen S.L."/>
            <person name="Zaremba-Niedzwiedzka K."/>
            <person name="Martijn J."/>
            <person name="Lind A.E."/>
            <person name="van Eijk R."/>
            <person name="Schleper C."/>
            <person name="Guy L."/>
            <person name="Ettema T.J."/>
        </authorList>
    </citation>
    <scope>NUCLEOTIDE SEQUENCE</scope>
</reference>
<gene>
    <name evidence="1" type="ORF">LCGC14_2213030</name>
</gene>
<dbReference type="EMBL" id="LAZR01029407">
    <property type="protein sequence ID" value="KKL59668.1"/>
    <property type="molecule type" value="Genomic_DNA"/>
</dbReference>
<accession>A0A0F9DD47</accession>
<sequence length="123" mass="14480">MSVIMGPTFYGMGRNRMNRDHKDLEGYGFTVDVKADFFEWLKLGYGSIDKFMHLSPKDKEEIFLRWKWKFSNSTINRELEMSEQATLQMVRGVEFKNEGMRSYIDNKAIFDTQCRSVKQSIGI</sequence>
<protein>
    <submittedName>
        <fullName evidence="1">Uncharacterized protein</fullName>
    </submittedName>
</protein>
<dbReference type="AlphaFoldDB" id="A0A0F9DD47"/>
<name>A0A0F9DD47_9ZZZZ</name>
<proteinExistence type="predicted"/>
<comment type="caution">
    <text evidence="1">The sequence shown here is derived from an EMBL/GenBank/DDBJ whole genome shotgun (WGS) entry which is preliminary data.</text>
</comment>